<dbReference type="Pfam" id="PF00691">
    <property type="entry name" value="OmpA"/>
    <property type="match status" value="1"/>
</dbReference>
<feature type="signal peptide" evidence="5">
    <location>
        <begin position="1"/>
        <end position="35"/>
    </location>
</feature>
<evidence type="ECO:0000256" key="1">
    <source>
        <dbReference type="ARBA" id="ARBA00004442"/>
    </source>
</evidence>
<evidence type="ECO:0000313" key="7">
    <source>
        <dbReference type="EMBL" id="KRG68507.1"/>
    </source>
</evidence>
<dbReference type="CDD" id="cd07185">
    <property type="entry name" value="OmpA_C-like"/>
    <property type="match status" value="1"/>
</dbReference>
<dbReference type="PROSITE" id="PS51123">
    <property type="entry name" value="OMPA_2"/>
    <property type="match status" value="1"/>
</dbReference>
<dbReference type="SUPFAM" id="SSF103088">
    <property type="entry name" value="OmpA-like"/>
    <property type="match status" value="1"/>
</dbReference>
<dbReference type="PANTHER" id="PTHR30329:SF21">
    <property type="entry name" value="LIPOPROTEIN YIAD-RELATED"/>
    <property type="match status" value="1"/>
</dbReference>
<protein>
    <recommendedName>
        <fullName evidence="6">OmpA-like domain-containing protein</fullName>
    </recommendedName>
</protein>
<proteinExistence type="predicted"/>
<organism evidence="7 8">
    <name type="scientific">Pseudoxanthomonas dokdonensis</name>
    <dbReference type="NCBI Taxonomy" id="344882"/>
    <lineage>
        <taxon>Bacteria</taxon>
        <taxon>Pseudomonadati</taxon>
        <taxon>Pseudomonadota</taxon>
        <taxon>Gammaproteobacteria</taxon>
        <taxon>Lysobacterales</taxon>
        <taxon>Lysobacteraceae</taxon>
        <taxon>Pseudoxanthomonas</taxon>
    </lineage>
</organism>
<dbReference type="GO" id="GO:0009279">
    <property type="term" value="C:cell outer membrane"/>
    <property type="evidence" value="ECO:0007669"/>
    <property type="project" value="UniProtKB-SubCell"/>
</dbReference>
<keyword evidence="8" id="KW-1185">Reference proteome</keyword>
<gene>
    <name evidence="7" type="ORF">ABB29_12885</name>
</gene>
<evidence type="ECO:0000256" key="3">
    <source>
        <dbReference type="ARBA" id="ARBA00023237"/>
    </source>
</evidence>
<evidence type="ECO:0000313" key="8">
    <source>
        <dbReference type="Proteomes" id="UP000052052"/>
    </source>
</evidence>
<sequence length="341" mass="37146">MNQTTSSFSLARGIRVFAIAPVMLLAGVIAHPASAQQPTLQSAPERISQQAIHADHGAYEATQNRIRALNDRAIEVDNYQLAKAQCWLDTSFHEYTRNDRGGYPQAALDEAVRIIGALESDQQPGMQTPLVNNADKLRVDLWQKFDSLKQATGFSCAAQATACAEVELVHAGNEIHDGGWRHANPYIQIAEDLVSKAEQQAADCAPPEAQVERFDLEADALFKFNGASNSDILEKGKRQIEELVAQLGQVYLSIERVEVVGHTDRLGSSQYNQRLSEQRAETVKQFMQAAGFSAPINASGRGESMPTAATAGCKGERASAALVKCLQPDRRVSIEVTGTRK</sequence>
<name>A0A0R0CGN8_9GAMM</name>
<feature type="domain" description="OmpA-like" evidence="6">
    <location>
        <begin position="209"/>
        <end position="340"/>
    </location>
</feature>
<dbReference type="InterPro" id="IPR050330">
    <property type="entry name" value="Bact_OuterMem_StrucFunc"/>
</dbReference>
<dbReference type="InterPro" id="IPR036737">
    <property type="entry name" value="OmpA-like_sf"/>
</dbReference>
<dbReference type="EMBL" id="LDJL01000013">
    <property type="protein sequence ID" value="KRG68507.1"/>
    <property type="molecule type" value="Genomic_DNA"/>
</dbReference>
<evidence type="ECO:0000256" key="5">
    <source>
        <dbReference type="SAM" id="SignalP"/>
    </source>
</evidence>
<dbReference type="InterPro" id="IPR006664">
    <property type="entry name" value="OMP_bac"/>
</dbReference>
<comment type="caution">
    <text evidence="7">The sequence shown here is derived from an EMBL/GenBank/DDBJ whole genome shotgun (WGS) entry which is preliminary data.</text>
</comment>
<dbReference type="Gene3D" id="3.30.1330.60">
    <property type="entry name" value="OmpA-like domain"/>
    <property type="match status" value="1"/>
</dbReference>
<dbReference type="STRING" id="344882.ABB29_12885"/>
<feature type="chain" id="PRO_5006394006" description="OmpA-like domain-containing protein" evidence="5">
    <location>
        <begin position="36"/>
        <end position="341"/>
    </location>
</feature>
<reference evidence="7 8" key="1">
    <citation type="submission" date="2015-05" db="EMBL/GenBank/DDBJ databases">
        <title>Genome sequencing and analysis of members of genus Stenotrophomonas.</title>
        <authorList>
            <person name="Patil P.P."/>
            <person name="Midha S."/>
            <person name="Patil P.B."/>
        </authorList>
    </citation>
    <scope>NUCLEOTIDE SEQUENCE [LARGE SCALE GENOMIC DNA]</scope>
    <source>
        <strain evidence="7 8">DSM 21858</strain>
    </source>
</reference>
<dbReference type="PRINTS" id="PR01021">
    <property type="entry name" value="OMPADOMAIN"/>
</dbReference>
<evidence type="ECO:0000259" key="6">
    <source>
        <dbReference type="PROSITE" id="PS51123"/>
    </source>
</evidence>
<dbReference type="AlphaFoldDB" id="A0A0R0CGN8"/>
<evidence type="ECO:0000256" key="2">
    <source>
        <dbReference type="ARBA" id="ARBA00023136"/>
    </source>
</evidence>
<dbReference type="PANTHER" id="PTHR30329">
    <property type="entry name" value="STATOR ELEMENT OF FLAGELLAR MOTOR COMPLEX"/>
    <property type="match status" value="1"/>
</dbReference>
<comment type="subcellular location">
    <subcellularLocation>
        <location evidence="1">Cell outer membrane</location>
    </subcellularLocation>
</comment>
<dbReference type="PATRIC" id="fig|344882.3.peg.955"/>
<accession>A0A0R0CGN8</accession>
<keyword evidence="3" id="KW-0998">Cell outer membrane</keyword>
<keyword evidence="2 4" id="KW-0472">Membrane</keyword>
<dbReference type="InterPro" id="IPR006665">
    <property type="entry name" value="OmpA-like"/>
</dbReference>
<keyword evidence="5" id="KW-0732">Signal</keyword>
<dbReference type="Proteomes" id="UP000052052">
    <property type="component" value="Unassembled WGS sequence"/>
</dbReference>
<evidence type="ECO:0000256" key="4">
    <source>
        <dbReference type="PROSITE-ProRule" id="PRU00473"/>
    </source>
</evidence>
<dbReference type="RefSeq" id="WP_057659727.1">
    <property type="nucleotide sequence ID" value="NZ_LDJL01000013.1"/>
</dbReference>